<keyword evidence="1" id="KW-0175">Coiled coil</keyword>
<protein>
    <submittedName>
        <fullName evidence="2">Septum formation initiator family protein</fullName>
    </submittedName>
</protein>
<reference evidence="2 3" key="1">
    <citation type="submission" date="2024-04" db="EMBL/GenBank/DDBJ databases">
        <title>A novel species isolated from cricket.</title>
        <authorList>
            <person name="Wang H.-C."/>
        </authorList>
    </citation>
    <scope>NUCLEOTIDE SEQUENCE [LARGE SCALE GENOMIC DNA]</scope>
    <source>
        <strain evidence="2 3">WL0021</strain>
    </source>
</reference>
<evidence type="ECO:0000256" key="1">
    <source>
        <dbReference type="SAM" id="Coils"/>
    </source>
</evidence>
<feature type="coiled-coil region" evidence="1">
    <location>
        <begin position="41"/>
        <end position="75"/>
    </location>
</feature>
<dbReference type="Pfam" id="PF04977">
    <property type="entry name" value="DivIC"/>
    <property type="match status" value="1"/>
</dbReference>
<accession>A0ABV0BKN5</accession>
<comment type="caution">
    <text evidence="2">The sequence shown here is derived from an EMBL/GenBank/DDBJ whole genome shotgun (WGS) entry which is preliminary data.</text>
</comment>
<name>A0ABV0BKN5_9HYPH</name>
<gene>
    <name evidence="2" type="ORF">WJT86_07105</name>
</gene>
<sequence>MVIRRRARAFLIPLFLYAVSAGLVGYFIHHAHTGTRGTEAKRALKTQVVVLEAELETANAEKAEWEHRIGLLKADQIDRDLLEERARTLIGMVHKNDVVIMGQ</sequence>
<proteinExistence type="predicted"/>
<evidence type="ECO:0000313" key="3">
    <source>
        <dbReference type="Proteomes" id="UP001418637"/>
    </source>
</evidence>
<dbReference type="EMBL" id="JBBYXI010000002">
    <property type="protein sequence ID" value="MEN3930826.1"/>
    <property type="molecule type" value="Genomic_DNA"/>
</dbReference>
<dbReference type="RefSeq" id="WP_346336851.1">
    <property type="nucleotide sequence ID" value="NZ_JBBYXI010000002.1"/>
</dbReference>
<evidence type="ECO:0000313" key="2">
    <source>
        <dbReference type="EMBL" id="MEN3930826.1"/>
    </source>
</evidence>
<dbReference type="Proteomes" id="UP001418637">
    <property type="component" value="Unassembled WGS sequence"/>
</dbReference>
<keyword evidence="3" id="KW-1185">Reference proteome</keyword>
<dbReference type="InterPro" id="IPR007060">
    <property type="entry name" value="FtsL/DivIC"/>
</dbReference>
<organism evidence="2 3">
    <name type="scientific">Hohaiivirga grylli</name>
    <dbReference type="NCBI Taxonomy" id="3133970"/>
    <lineage>
        <taxon>Bacteria</taxon>
        <taxon>Pseudomonadati</taxon>
        <taxon>Pseudomonadota</taxon>
        <taxon>Alphaproteobacteria</taxon>
        <taxon>Hyphomicrobiales</taxon>
        <taxon>Methylobacteriaceae</taxon>
        <taxon>Hohaiivirga</taxon>
    </lineage>
</organism>